<dbReference type="EC" id="2.7.4.26" evidence="2"/>
<dbReference type="GO" id="GO:0102043">
    <property type="term" value="F:isopentenyl phosphate kinase activity"/>
    <property type="evidence" value="ECO:0007669"/>
    <property type="project" value="UniProtKB-EC"/>
</dbReference>
<keyword evidence="5" id="KW-0547">Nucleotide-binding</keyword>
<evidence type="ECO:0000256" key="4">
    <source>
        <dbReference type="ARBA" id="ARBA00022679"/>
    </source>
</evidence>
<dbReference type="GO" id="GO:0016301">
    <property type="term" value="F:kinase activity"/>
    <property type="evidence" value="ECO:0007669"/>
    <property type="project" value="UniProtKB-KW"/>
</dbReference>
<evidence type="ECO:0000256" key="1">
    <source>
        <dbReference type="ARBA" id="ARBA00010540"/>
    </source>
</evidence>
<protein>
    <recommendedName>
        <fullName evidence="3">Isopentenyl phosphate kinase</fullName>
        <ecNumber evidence="2">2.7.4.26</ecNumber>
    </recommendedName>
</protein>
<keyword evidence="8" id="KW-0414">Isoprene biosynthesis</keyword>
<sequence>MAGDLIILKFGGSLITDKKSEIPKVRNGALEKISDVLRNKKKNMIIVHGAGSYGHPIAKKYKITEGLDGSKEQKEAIQETRNQVRKLNKRLCKSLQNSGIKTKSIIPSNSMQTRGGRKIENFPVNEFESALSKGKIPVTFGDVTEDLTQGINILSGDVIMMELAKIYLPAVTIFVMDYPGVMEDPENESSEIIPLIDSETRKSIKKYYETGIADVTGGLVGKLECAAEIAKYSQCWITSLEHLEDCINGDFQGTQVVS</sequence>
<dbReference type="PIRSF" id="PIRSF016496">
    <property type="entry name" value="Kin_FomA"/>
    <property type="match status" value="1"/>
</dbReference>
<reference evidence="11" key="1">
    <citation type="submission" date="2018-05" db="EMBL/GenBank/DDBJ databases">
        <authorList>
            <person name="Lanie J.A."/>
            <person name="Ng W.-L."/>
            <person name="Kazmierczak K.M."/>
            <person name="Andrzejewski T.M."/>
            <person name="Davidsen T.M."/>
            <person name="Wayne K.J."/>
            <person name="Tettelin H."/>
            <person name="Glass J.I."/>
            <person name="Rusch D."/>
            <person name="Podicherti R."/>
            <person name="Tsui H.-C.T."/>
            <person name="Winkler M.E."/>
        </authorList>
    </citation>
    <scope>NUCLEOTIDE SEQUENCE</scope>
</reference>
<keyword evidence="7" id="KW-0067">ATP-binding</keyword>
<evidence type="ECO:0000256" key="9">
    <source>
        <dbReference type="ARBA" id="ARBA00049063"/>
    </source>
</evidence>
<dbReference type="EMBL" id="UINC01081532">
    <property type="protein sequence ID" value="SVC25477.1"/>
    <property type="molecule type" value="Genomic_DNA"/>
</dbReference>
<dbReference type="PANTHER" id="PTHR43654">
    <property type="entry name" value="GLUTAMATE 5-KINASE"/>
    <property type="match status" value="1"/>
</dbReference>
<evidence type="ECO:0000256" key="3">
    <source>
        <dbReference type="ARBA" id="ARBA00017267"/>
    </source>
</evidence>
<comment type="catalytic activity">
    <reaction evidence="9">
        <text>isopentenyl phosphate + ATP = isopentenyl diphosphate + ADP</text>
        <dbReference type="Rhea" id="RHEA:33963"/>
        <dbReference type="ChEBI" id="CHEBI:30616"/>
        <dbReference type="ChEBI" id="CHEBI:65078"/>
        <dbReference type="ChEBI" id="CHEBI:128769"/>
        <dbReference type="ChEBI" id="CHEBI:456216"/>
        <dbReference type="EC" id="2.7.4.26"/>
    </reaction>
</comment>
<evidence type="ECO:0000256" key="2">
    <source>
        <dbReference type="ARBA" id="ARBA00012908"/>
    </source>
</evidence>
<evidence type="ECO:0000256" key="8">
    <source>
        <dbReference type="ARBA" id="ARBA00023229"/>
    </source>
</evidence>
<evidence type="ECO:0000313" key="11">
    <source>
        <dbReference type="EMBL" id="SVC25477.1"/>
    </source>
</evidence>
<dbReference type="GO" id="GO:0005524">
    <property type="term" value="F:ATP binding"/>
    <property type="evidence" value="ECO:0007669"/>
    <property type="project" value="UniProtKB-KW"/>
</dbReference>
<dbReference type="AlphaFoldDB" id="A0A382KRF3"/>
<dbReference type="InterPro" id="IPR001048">
    <property type="entry name" value="Asp/Glu/Uridylate_kinase"/>
</dbReference>
<evidence type="ECO:0000256" key="7">
    <source>
        <dbReference type="ARBA" id="ARBA00022840"/>
    </source>
</evidence>
<dbReference type="InterPro" id="IPR024192">
    <property type="entry name" value="Fosfomycin_R_FomA-type"/>
</dbReference>
<dbReference type="GO" id="GO:0016114">
    <property type="term" value="P:terpenoid biosynthetic process"/>
    <property type="evidence" value="ECO:0007669"/>
    <property type="project" value="TreeGrafter"/>
</dbReference>
<proteinExistence type="inferred from homology"/>
<dbReference type="NCBIfam" id="NF040647">
    <property type="entry name" value="IPPK_Arch"/>
    <property type="match status" value="1"/>
</dbReference>
<dbReference type="GO" id="GO:0005829">
    <property type="term" value="C:cytosol"/>
    <property type="evidence" value="ECO:0007669"/>
    <property type="project" value="TreeGrafter"/>
</dbReference>
<dbReference type="Pfam" id="PF00696">
    <property type="entry name" value="AA_kinase"/>
    <property type="match status" value="1"/>
</dbReference>
<evidence type="ECO:0000256" key="5">
    <source>
        <dbReference type="ARBA" id="ARBA00022741"/>
    </source>
</evidence>
<dbReference type="PANTHER" id="PTHR43654:SF1">
    <property type="entry name" value="ISOPENTENYL PHOSPHATE KINASE"/>
    <property type="match status" value="1"/>
</dbReference>
<dbReference type="InterPro" id="IPR036393">
    <property type="entry name" value="AceGlu_kinase-like_sf"/>
</dbReference>
<accession>A0A382KRF3</accession>
<keyword evidence="4" id="KW-0808">Transferase</keyword>
<name>A0A382KRF3_9ZZZZ</name>
<gene>
    <name evidence="11" type="ORF">METZ01_LOCUS278331</name>
</gene>
<evidence type="ECO:0000259" key="10">
    <source>
        <dbReference type="Pfam" id="PF00696"/>
    </source>
</evidence>
<dbReference type="Gene3D" id="3.40.1160.10">
    <property type="entry name" value="Acetylglutamate kinase-like"/>
    <property type="match status" value="1"/>
</dbReference>
<keyword evidence="6" id="KW-0418">Kinase</keyword>
<comment type="similarity">
    <text evidence="1">Belongs to the isopentenyl phosphate kinase family.</text>
</comment>
<organism evidence="11">
    <name type="scientific">marine metagenome</name>
    <dbReference type="NCBI Taxonomy" id="408172"/>
    <lineage>
        <taxon>unclassified sequences</taxon>
        <taxon>metagenomes</taxon>
        <taxon>ecological metagenomes</taxon>
    </lineage>
</organism>
<feature type="domain" description="Aspartate/glutamate/uridylate kinase" evidence="10">
    <location>
        <begin position="5"/>
        <end position="235"/>
    </location>
</feature>
<evidence type="ECO:0000256" key="6">
    <source>
        <dbReference type="ARBA" id="ARBA00022777"/>
    </source>
</evidence>
<dbReference type="SUPFAM" id="SSF53633">
    <property type="entry name" value="Carbamate kinase-like"/>
    <property type="match status" value="1"/>
</dbReference>